<dbReference type="GO" id="GO:0006508">
    <property type="term" value="P:proteolysis"/>
    <property type="evidence" value="ECO:0007669"/>
    <property type="project" value="UniProtKB-KW"/>
</dbReference>
<dbReference type="Proteomes" id="UP000198981">
    <property type="component" value="Unassembled WGS sequence"/>
</dbReference>
<keyword evidence="3 6" id="KW-1133">Transmembrane helix</keyword>
<evidence type="ECO:0000256" key="4">
    <source>
        <dbReference type="ARBA" id="ARBA00023136"/>
    </source>
</evidence>
<evidence type="ECO:0000259" key="7">
    <source>
        <dbReference type="Pfam" id="PF01694"/>
    </source>
</evidence>
<feature type="transmembrane region" description="Helical" evidence="6">
    <location>
        <begin position="6"/>
        <end position="24"/>
    </location>
</feature>
<keyword evidence="9" id="KW-1185">Reference proteome</keyword>
<dbReference type="GO" id="GO:0004252">
    <property type="term" value="F:serine-type endopeptidase activity"/>
    <property type="evidence" value="ECO:0007669"/>
    <property type="project" value="InterPro"/>
</dbReference>
<evidence type="ECO:0000256" key="3">
    <source>
        <dbReference type="ARBA" id="ARBA00022989"/>
    </source>
</evidence>
<feature type="transmembrane region" description="Helical" evidence="6">
    <location>
        <begin position="162"/>
        <end position="179"/>
    </location>
</feature>
<evidence type="ECO:0000256" key="1">
    <source>
        <dbReference type="ARBA" id="ARBA00004141"/>
    </source>
</evidence>
<dbReference type="Pfam" id="PF01694">
    <property type="entry name" value="Rhomboid"/>
    <property type="match status" value="1"/>
</dbReference>
<feature type="domain" description="Peptidase S54 rhomboid" evidence="7">
    <location>
        <begin position="73"/>
        <end position="172"/>
    </location>
</feature>
<evidence type="ECO:0000313" key="9">
    <source>
        <dbReference type="Proteomes" id="UP000198981"/>
    </source>
</evidence>
<keyword evidence="2 6" id="KW-0812">Transmembrane</keyword>
<sequence length="239" mass="24217">MQVLAPVLYVVLLVAAWLSTRVPGSPTPLAPTRRPWAVVAAAALVALPSVLQLTVAPGLLDVLGRRPGELVDGQVWRLVTSLLVQDGGWPGLVYNLAALVYVGLVAERVLGPARWWAVWLVGGVGAQFSGLSVQPTGAGNSVGTFELTGALAVLALLRGGGLARLAGAVGLLAGVVLLVGGDVHGGAVVLGALAGGVLHLRGHDHPAGGRRRVAQGSAPTDGQDGDGGHWGPSWSEENP</sequence>
<protein>
    <submittedName>
        <fullName evidence="8">Membrane associated serine protease, rhomboid family</fullName>
    </submittedName>
</protein>
<feature type="transmembrane region" description="Helical" evidence="6">
    <location>
        <begin position="113"/>
        <end position="131"/>
    </location>
</feature>
<dbReference type="AlphaFoldDB" id="A0A1G4Z234"/>
<reference evidence="9" key="1">
    <citation type="submission" date="2016-10" db="EMBL/GenBank/DDBJ databases">
        <authorList>
            <person name="Varghese N."/>
            <person name="Submissions S."/>
        </authorList>
    </citation>
    <scope>NUCLEOTIDE SEQUENCE [LARGE SCALE GENOMIC DNA]</scope>
    <source>
        <strain evidence="9">DSM 45722</strain>
    </source>
</reference>
<evidence type="ECO:0000313" key="8">
    <source>
        <dbReference type="EMBL" id="SCX59771.1"/>
    </source>
</evidence>
<proteinExistence type="predicted"/>
<dbReference type="SUPFAM" id="SSF144091">
    <property type="entry name" value="Rhomboid-like"/>
    <property type="match status" value="1"/>
</dbReference>
<dbReference type="Gene3D" id="1.20.1540.10">
    <property type="entry name" value="Rhomboid-like"/>
    <property type="match status" value="1"/>
</dbReference>
<keyword evidence="8" id="KW-0378">Hydrolase</keyword>
<comment type="subcellular location">
    <subcellularLocation>
        <location evidence="1">Membrane</location>
        <topology evidence="1">Multi-pass membrane protein</topology>
    </subcellularLocation>
</comment>
<dbReference type="GO" id="GO:0016020">
    <property type="term" value="C:membrane"/>
    <property type="evidence" value="ECO:0007669"/>
    <property type="project" value="UniProtKB-SubCell"/>
</dbReference>
<dbReference type="InterPro" id="IPR022764">
    <property type="entry name" value="Peptidase_S54_rhomboid_dom"/>
</dbReference>
<feature type="transmembrane region" description="Helical" evidence="6">
    <location>
        <begin position="36"/>
        <end position="60"/>
    </location>
</feature>
<dbReference type="STRING" id="1960309.SAMN03159343_4000"/>
<evidence type="ECO:0000256" key="6">
    <source>
        <dbReference type="SAM" id="Phobius"/>
    </source>
</evidence>
<organism evidence="8 9">
    <name type="scientific">Klenkia marina</name>
    <dbReference type="NCBI Taxonomy" id="1960309"/>
    <lineage>
        <taxon>Bacteria</taxon>
        <taxon>Bacillati</taxon>
        <taxon>Actinomycetota</taxon>
        <taxon>Actinomycetes</taxon>
        <taxon>Geodermatophilales</taxon>
        <taxon>Geodermatophilaceae</taxon>
        <taxon>Klenkia</taxon>
    </lineage>
</organism>
<keyword evidence="4 6" id="KW-0472">Membrane</keyword>
<dbReference type="OrthoDB" id="3390953at2"/>
<feature type="transmembrane region" description="Helical" evidence="6">
    <location>
        <begin position="137"/>
        <end position="157"/>
    </location>
</feature>
<dbReference type="RefSeq" id="WP_092807674.1">
    <property type="nucleotide sequence ID" value="NZ_FMUH01000008.1"/>
</dbReference>
<name>A0A1G4Z234_9ACTN</name>
<dbReference type="EMBL" id="FMUH01000008">
    <property type="protein sequence ID" value="SCX59771.1"/>
    <property type="molecule type" value="Genomic_DNA"/>
</dbReference>
<gene>
    <name evidence="8" type="ORF">SAMN03159343_4000</name>
</gene>
<feature type="transmembrane region" description="Helical" evidence="6">
    <location>
        <begin position="87"/>
        <end position="106"/>
    </location>
</feature>
<keyword evidence="8" id="KW-0645">Protease</keyword>
<dbReference type="InterPro" id="IPR035952">
    <property type="entry name" value="Rhomboid-like_sf"/>
</dbReference>
<accession>A0A1G4Z234</accession>
<feature type="region of interest" description="Disordered" evidence="5">
    <location>
        <begin position="205"/>
        <end position="239"/>
    </location>
</feature>
<evidence type="ECO:0000256" key="5">
    <source>
        <dbReference type="SAM" id="MobiDB-lite"/>
    </source>
</evidence>
<evidence type="ECO:0000256" key="2">
    <source>
        <dbReference type="ARBA" id="ARBA00022692"/>
    </source>
</evidence>